<dbReference type="RefSeq" id="WP_134755223.1">
    <property type="nucleotide sequence ID" value="NZ_CP038150.1"/>
</dbReference>
<name>A0A4P7D380_9BURK</name>
<feature type="domain" description="HTH crp-type" evidence="5">
    <location>
        <begin position="146"/>
        <end position="218"/>
    </location>
</feature>
<evidence type="ECO:0000256" key="3">
    <source>
        <dbReference type="ARBA" id="ARBA00023163"/>
    </source>
</evidence>
<sequence length="227" mass="25000">MQVFFDNPWFGSLPREVADALLACARPLRLAQGEVLFRQGDSFKESRDGFFGVAKGAIKFFVIHPDGNEAILTIIEPGNWFGEVMLLARHPRTTTTVAMEDTELVVVSAEDFEAMMQNAAFAQAIAVMEARRLLGVFGLLADIALRSTRTRVARRLLMLARGDLTQSRSDHPVIGTSQDNIAMMLGVSRTTLNKELQGLAKMGVIELRYGKIEVKDMGLLVETSNGV</sequence>
<dbReference type="Pfam" id="PF00027">
    <property type="entry name" value="cNMP_binding"/>
    <property type="match status" value="1"/>
</dbReference>
<dbReference type="InterPro" id="IPR000595">
    <property type="entry name" value="cNMP-bd_dom"/>
</dbReference>
<dbReference type="SUPFAM" id="SSF51206">
    <property type="entry name" value="cAMP-binding domain-like"/>
    <property type="match status" value="1"/>
</dbReference>
<dbReference type="PANTHER" id="PTHR24567:SF74">
    <property type="entry name" value="HTH-TYPE TRANSCRIPTIONAL REGULATOR ARCR"/>
    <property type="match status" value="1"/>
</dbReference>
<evidence type="ECO:0000256" key="2">
    <source>
        <dbReference type="ARBA" id="ARBA00023125"/>
    </source>
</evidence>
<dbReference type="InterPro" id="IPR036388">
    <property type="entry name" value="WH-like_DNA-bd_sf"/>
</dbReference>
<dbReference type="SUPFAM" id="SSF46785">
    <property type="entry name" value="Winged helix' DNA-binding domain"/>
    <property type="match status" value="1"/>
</dbReference>
<dbReference type="InterPro" id="IPR012318">
    <property type="entry name" value="HTH_CRP"/>
</dbReference>
<dbReference type="PROSITE" id="PS51063">
    <property type="entry name" value="HTH_CRP_2"/>
    <property type="match status" value="1"/>
</dbReference>
<dbReference type="Pfam" id="PF13545">
    <property type="entry name" value="HTH_Crp_2"/>
    <property type="match status" value="1"/>
</dbReference>
<dbReference type="InterPro" id="IPR014710">
    <property type="entry name" value="RmlC-like_jellyroll"/>
</dbReference>
<dbReference type="OrthoDB" id="6881322at2"/>
<evidence type="ECO:0000259" key="4">
    <source>
        <dbReference type="PROSITE" id="PS50042"/>
    </source>
</evidence>
<dbReference type="KEGG" id="ppai:E1956_27630"/>
<dbReference type="Gene3D" id="1.10.10.10">
    <property type="entry name" value="Winged helix-like DNA-binding domain superfamily/Winged helix DNA-binding domain"/>
    <property type="match status" value="1"/>
</dbReference>
<dbReference type="GO" id="GO:0003700">
    <property type="term" value="F:DNA-binding transcription factor activity"/>
    <property type="evidence" value="ECO:0007669"/>
    <property type="project" value="TreeGrafter"/>
</dbReference>
<feature type="domain" description="Cyclic nucleotide-binding" evidence="4">
    <location>
        <begin position="9"/>
        <end position="116"/>
    </location>
</feature>
<organism evidence="6 7">
    <name type="scientific">Paraburkholderia pallida</name>
    <dbReference type="NCBI Taxonomy" id="2547399"/>
    <lineage>
        <taxon>Bacteria</taxon>
        <taxon>Pseudomonadati</taxon>
        <taxon>Pseudomonadota</taxon>
        <taxon>Betaproteobacteria</taxon>
        <taxon>Burkholderiales</taxon>
        <taxon>Burkholderiaceae</taxon>
        <taxon>Paraburkholderia</taxon>
    </lineage>
</organism>
<dbReference type="Gene3D" id="2.60.120.10">
    <property type="entry name" value="Jelly Rolls"/>
    <property type="match status" value="1"/>
</dbReference>
<gene>
    <name evidence="6" type="ORF">E1956_27630</name>
</gene>
<keyword evidence="1" id="KW-0805">Transcription regulation</keyword>
<evidence type="ECO:0000313" key="7">
    <source>
        <dbReference type="Proteomes" id="UP000295727"/>
    </source>
</evidence>
<evidence type="ECO:0000259" key="5">
    <source>
        <dbReference type="PROSITE" id="PS51063"/>
    </source>
</evidence>
<dbReference type="PROSITE" id="PS50042">
    <property type="entry name" value="CNMP_BINDING_3"/>
    <property type="match status" value="1"/>
</dbReference>
<dbReference type="CDD" id="cd00038">
    <property type="entry name" value="CAP_ED"/>
    <property type="match status" value="1"/>
</dbReference>
<dbReference type="GO" id="GO:0003677">
    <property type="term" value="F:DNA binding"/>
    <property type="evidence" value="ECO:0007669"/>
    <property type="project" value="UniProtKB-KW"/>
</dbReference>
<dbReference type="AlphaFoldDB" id="A0A4P7D380"/>
<dbReference type="SMART" id="SM00100">
    <property type="entry name" value="cNMP"/>
    <property type="match status" value="1"/>
</dbReference>
<dbReference type="InterPro" id="IPR050397">
    <property type="entry name" value="Env_Response_Regulators"/>
</dbReference>
<proteinExistence type="predicted"/>
<keyword evidence="2" id="KW-0238">DNA-binding</keyword>
<dbReference type="EMBL" id="CP038150">
    <property type="protein sequence ID" value="QBR01012.1"/>
    <property type="molecule type" value="Genomic_DNA"/>
</dbReference>
<dbReference type="GO" id="GO:0005829">
    <property type="term" value="C:cytosol"/>
    <property type="evidence" value="ECO:0007669"/>
    <property type="project" value="TreeGrafter"/>
</dbReference>
<dbReference type="Proteomes" id="UP000295727">
    <property type="component" value="Chromosome 3"/>
</dbReference>
<dbReference type="InterPro" id="IPR036390">
    <property type="entry name" value="WH_DNA-bd_sf"/>
</dbReference>
<dbReference type="PANTHER" id="PTHR24567">
    <property type="entry name" value="CRP FAMILY TRANSCRIPTIONAL REGULATORY PROTEIN"/>
    <property type="match status" value="1"/>
</dbReference>
<evidence type="ECO:0000313" key="6">
    <source>
        <dbReference type="EMBL" id="QBR01012.1"/>
    </source>
</evidence>
<keyword evidence="7" id="KW-1185">Reference proteome</keyword>
<keyword evidence="3" id="KW-0804">Transcription</keyword>
<evidence type="ECO:0000256" key="1">
    <source>
        <dbReference type="ARBA" id="ARBA00023015"/>
    </source>
</evidence>
<reference evidence="6 7" key="1">
    <citation type="submission" date="2019-03" db="EMBL/GenBank/DDBJ databases">
        <title>Paraburkholderia sp. 7MH5, isolated from subtropical forest soil.</title>
        <authorList>
            <person name="Gao Z.-H."/>
            <person name="Qiu L.-H."/>
        </authorList>
    </citation>
    <scope>NUCLEOTIDE SEQUENCE [LARGE SCALE GENOMIC DNA]</scope>
    <source>
        <strain evidence="6 7">7MH5</strain>
    </source>
</reference>
<dbReference type="InterPro" id="IPR018490">
    <property type="entry name" value="cNMP-bd_dom_sf"/>
</dbReference>
<accession>A0A4P7D380</accession>
<protein>
    <submittedName>
        <fullName evidence="6">Crp/Fnr family transcriptional regulator</fullName>
    </submittedName>
</protein>